<dbReference type="AlphaFoldDB" id="A0A1M5Q713"/>
<evidence type="ECO:0008006" key="4">
    <source>
        <dbReference type="Google" id="ProtNLM"/>
    </source>
</evidence>
<feature type="transmembrane region" description="Helical" evidence="1">
    <location>
        <begin position="201"/>
        <end position="220"/>
    </location>
</feature>
<protein>
    <recommendedName>
        <fullName evidence="4">Neutral zinc metallopeptidase</fullName>
    </recommendedName>
</protein>
<dbReference type="InterPro" id="IPR007395">
    <property type="entry name" value="Zn_peptidase_2"/>
</dbReference>
<feature type="transmembrane region" description="Helical" evidence="1">
    <location>
        <begin position="120"/>
        <end position="138"/>
    </location>
</feature>
<proteinExistence type="predicted"/>
<keyword evidence="1" id="KW-1133">Transmembrane helix</keyword>
<keyword evidence="3" id="KW-1185">Reference proteome</keyword>
<dbReference type="Proteomes" id="UP000242520">
    <property type="component" value="Unassembled WGS sequence"/>
</dbReference>
<dbReference type="SUPFAM" id="SSF55486">
    <property type="entry name" value="Metalloproteases ('zincins'), catalytic domain"/>
    <property type="match status" value="1"/>
</dbReference>
<feature type="transmembrane region" description="Helical" evidence="1">
    <location>
        <begin position="7"/>
        <end position="24"/>
    </location>
</feature>
<dbReference type="PANTHER" id="PTHR36434">
    <property type="entry name" value="MEMBRANE PROTEASE YUGP-RELATED"/>
    <property type="match status" value="1"/>
</dbReference>
<name>A0A1M5Q713_9FIRM</name>
<evidence type="ECO:0000313" key="3">
    <source>
        <dbReference type="Proteomes" id="UP000242520"/>
    </source>
</evidence>
<dbReference type="OrthoDB" id="9784298at2"/>
<dbReference type="STRING" id="1123350.SAMN02744040_00829"/>
<dbReference type="EMBL" id="FQXH01000007">
    <property type="protein sequence ID" value="SHH09696.1"/>
    <property type="molecule type" value="Genomic_DNA"/>
</dbReference>
<dbReference type="RefSeq" id="WP_072723923.1">
    <property type="nucleotide sequence ID" value="NZ_FQXH01000007.1"/>
</dbReference>
<keyword evidence="1" id="KW-0812">Transmembrane</keyword>
<feature type="transmembrane region" description="Helical" evidence="1">
    <location>
        <begin position="145"/>
        <end position="163"/>
    </location>
</feature>
<evidence type="ECO:0000313" key="2">
    <source>
        <dbReference type="EMBL" id="SHH09696.1"/>
    </source>
</evidence>
<sequence>MYYRFDPTFIILIPAIILAFYAQIKVQTTFNEYLRVESLRGYTGAEVARYILDRNGLNNVSIEVTGGMLSDHYDPRSRVLRLSNDVYYGTSIASISVAAHEVGHAIQHANAYFPLVFRNSLVPIVNISSSMSWIFIMMGFVASRLFLDIGILLFSAAVLFQVITLPVEFNASSRAIDELVANNLITFDEEKLSKRVLNAAALTYIAAAASAILQLLRLVLIRNSRDD</sequence>
<dbReference type="PANTHER" id="PTHR36434:SF1">
    <property type="entry name" value="MEMBRANE PROTEASE YUGP-RELATED"/>
    <property type="match status" value="1"/>
</dbReference>
<evidence type="ECO:0000256" key="1">
    <source>
        <dbReference type="SAM" id="Phobius"/>
    </source>
</evidence>
<dbReference type="Pfam" id="PF04298">
    <property type="entry name" value="Zn_peptidase_2"/>
    <property type="match status" value="1"/>
</dbReference>
<gene>
    <name evidence="2" type="ORF">SAMN02744040_00829</name>
</gene>
<organism evidence="2 3">
    <name type="scientific">Tepidibacter thalassicus DSM 15285</name>
    <dbReference type="NCBI Taxonomy" id="1123350"/>
    <lineage>
        <taxon>Bacteria</taxon>
        <taxon>Bacillati</taxon>
        <taxon>Bacillota</taxon>
        <taxon>Clostridia</taxon>
        <taxon>Peptostreptococcales</taxon>
        <taxon>Peptostreptococcaceae</taxon>
        <taxon>Tepidibacter</taxon>
    </lineage>
</organism>
<reference evidence="3" key="1">
    <citation type="submission" date="2016-11" db="EMBL/GenBank/DDBJ databases">
        <authorList>
            <person name="Varghese N."/>
            <person name="Submissions S."/>
        </authorList>
    </citation>
    <scope>NUCLEOTIDE SEQUENCE [LARGE SCALE GENOMIC DNA]</scope>
    <source>
        <strain evidence="3">DSM 15285</strain>
    </source>
</reference>
<keyword evidence="1" id="KW-0472">Membrane</keyword>
<accession>A0A1M5Q713</accession>